<dbReference type="EMBL" id="QUMS01000001">
    <property type="protein sequence ID" value="REG10961.1"/>
    <property type="molecule type" value="Genomic_DNA"/>
</dbReference>
<evidence type="ECO:0000256" key="5">
    <source>
        <dbReference type="ARBA" id="ARBA00023014"/>
    </source>
</evidence>
<dbReference type="OrthoDB" id="9761899at2"/>
<evidence type="ECO:0000256" key="3">
    <source>
        <dbReference type="ARBA" id="ARBA00022723"/>
    </source>
</evidence>
<evidence type="ECO:0000313" key="7">
    <source>
        <dbReference type="EMBL" id="REG10961.1"/>
    </source>
</evidence>
<dbReference type="PANTHER" id="PTHR43578">
    <property type="entry name" value="NADH-QUINONE OXIDOREDUCTASE SUBUNIT F"/>
    <property type="match status" value="1"/>
</dbReference>
<dbReference type="SMART" id="SM00928">
    <property type="entry name" value="NADH_4Fe-4S"/>
    <property type="match status" value="1"/>
</dbReference>
<dbReference type="Gene3D" id="3.40.30.10">
    <property type="entry name" value="Glutaredoxin"/>
    <property type="match status" value="1"/>
</dbReference>
<protein>
    <submittedName>
        <fullName evidence="7">[NiFe] hydrogenase diaphorase moiety large subunit</fullName>
    </submittedName>
</protein>
<dbReference type="SUPFAM" id="SSF142019">
    <property type="entry name" value="Nqo1 FMN-binding domain-like"/>
    <property type="match status" value="1"/>
</dbReference>
<keyword evidence="8" id="KW-1185">Reference proteome</keyword>
<evidence type="ECO:0000259" key="6">
    <source>
        <dbReference type="SMART" id="SM00928"/>
    </source>
</evidence>
<dbReference type="RefSeq" id="WP_116224111.1">
    <property type="nucleotide sequence ID" value="NZ_AP018437.1"/>
</dbReference>
<dbReference type="InterPro" id="IPR037207">
    <property type="entry name" value="Nuop51_4Fe4S-bd_sf"/>
</dbReference>
<organism evidence="7 8">
    <name type="scientific">Pelolinea submarina</name>
    <dbReference type="NCBI Taxonomy" id="913107"/>
    <lineage>
        <taxon>Bacteria</taxon>
        <taxon>Bacillati</taxon>
        <taxon>Chloroflexota</taxon>
        <taxon>Anaerolineae</taxon>
        <taxon>Anaerolineales</taxon>
        <taxon>Anaerolineaceae</taxon>
        <taxon>Pelolinea</taxon>
    </lineage>
</organism>
<dbReference type="GO" id="GO:0051539">
    <property type="term" value="F:4 iron, 4 sulfur cluster binding"/>
    <property type="evidence" value="ECO:0007669"/>
    <property type="project" value="UniProtKB-KW"/>
</dbReference>
<dbReference type="AlphaFoldDB" id="A0A347ZT32"/>
<comment type="similarity">
    <text evidence="1">Belongs to the complex I 51 kDa subunit family.</text>
</comment>
<keyword evidence="2" id="KW-0004">4Fe-4S</keyword>
<gene>
    <name evidence="7" type="ORF">DFR64_0831</name>
</gene>
<keyword evidence="4" id="KW-0408">Iron</keyword>
<dbReference type="GO" id="GO:0046872">
    <property type="term" value="F:metal ion binding"/>
    <property type="evidence" value="ECO:0007669"/>
    <property type="project" value="UniProtKB-KW"/>
</dbReference>
<reference evidence="7 8" key="1">
    <citation type="submission" date="2018-08" db="EMBL/GenBank/DDBJ databases">
        <title>Genomic Encyclopedia of Type Strains, Phase IV (KMG-IV): sequencing the most valuable type-strain genomes for metagenomic binning, comparative biology and taxonomic classification.</title>
        <authorList>
            <person name="Goeker M."/>
        </authorList>
    </citation>
    <scope>NUCLEOTIDE SEQUENCE [LARGE SCALE GENOMIC DNA]</scope>
    <source>
        <strain evidence="7 8">DSM 23923</strain>
    </source>
</reference>
<keyword evidence="5" id="KW-0411">Iron-sulfur</keyword>
<dbReference type="Pfam" id="PF01512">
    <property type="entry name" value="Complex1_51K"/>
    <property type="match status" value="1"/>
</dbReference>
<dbReference type="InterPro" id="IPR037225">
    <property type="entry name" value="Nuo51_FMN-bd_sf"/>
</dbReference>
<dbReference type="SUPFAM" id="SSF52833">
    <property type="entry name" value="Thioredoxin-like"/>
    <property type="match status" value="1"/>
</dbReference>
<dbReference type="PANTHER" id="PTHR43578:SF3">
    <property type="entry name" value="NADH-QUINONE OXIDOREDUCTASE SUBUNIT F"/>
    <property type="match status" value="1"/>
</dbReference>
<dbReference type="Pfam" id="PF01257">
    <property type="entry name" value="2Fe-2S_thioredx"/>
    <property type="match status" value="1"/>
</dbReference>
<dbReference type="Gene3D" id="3.10.20.600">
    <property type="match status" value="1"/>
</dbReference>
<dbReference type="InterPro" id="IPR036249">
    <property type="entry name" value="Thioredoxin-like_sf"/>
</dbReference>
<dbReference type="InterPro" id="IPR011538">
    <property type="entry name" value="Nuo51_FMN-bd"/>
</dbReference>
<feature type="domain" description="NADH-ubiquinone oxidoreductase 51kDa subunit iron-sulphur binding" evidence="6">
    <location>
        <begin position="438"/>
        <end position="486"/>
    </location>
</feature>
<dbReference type="Pfam" id="PF10589">
    <property type="entry name" value="NADH_4Fe-4S"/>
    <property type="match status" value="1"/>
</dbReference>
<dbReference type="SUPFAM" id="SSF140490">
    <property type="entry name" value="Nqo1C-terminal domain-like"/>
    <property type="match status" value="1"/>
</dbReference>
<name>A0A347ZT32_9CHLR</name>
<evidence type="ECO:0000256" key="4">
    <source>
        <dbReference type="ARBA" id="ARBA00023004"/>
    </source>
</evidence>
<evidence type="ECO:0000256" key="1">
    <source>
        <dbReference type="ARBA" id="ARBA00007523"/>
    </source>
</evidence>
<evidence type="ECO:0000256" key="2">
    <source>
        <dbReference type="ARBA" id="ARBA00022485"/>
    </source>
</evidence>
<dbReference type="Gene3D" id="1.20.1440.230">
    <property type="entry name" value="NADH-ubiquinone oxidoreductase 51kDa subunit, iron-sulphur binding domain"/>
    <property type="match status" value="1"/>
</dbReference>
<keyword evidence="3" id="KW-0479">Metal-binding</keyword>
<dbReference type="Proteomes" id="UP000256388">
    <property type="component" value="Unassembled WGS sequence"/>
</dbReference>
<dbReference type="SUPFAM" id="SSF142984">
    <property type="entry name" value="Nqo1 middle domain-like"/>
    <property type="match status" value="1"/>
</dbReference>
<evidence type="ECO:0000313" key="8">
    <source>
        <dbReference type="Proteomes" id="UP000256388"/>
    </source>
</evidence>
<comment type="caution">
    <text evidence="7">The sequence shown here is derived from an EMBL/GenBank/DDBJ whole genome shotgun (WGS) entry which is preliminary data.</text>
</comment>
<accession>A0A347ZT32</accession>
<dbReference type="InterPro" id="IPR019575">
    <property type="entry name" value="Nuop51_4Fe4S-bd"/>
</dbReference>
<dbReference type="Gene3D" id="3.40.50.11540">
    <property type="entry name" value="NADH-ubiquinone oxidoreductase 51kDa subunit"/>
    <property type="match status" value="1"/>
</dbReference>
<sequence>MDSKPNHLLVQEITQKLDNYGCVRTALPFILPLLQTANPQDVKPAIQFLAEQLDIPPVEIFSLLSFYQSSPYRRGTQIDIRLCHAYWFEKPKVKELAQALQNRFQIAFGNVTEEGDISLNWSACPGYPNQAPVLLVNDVIYTRVKPQDLDEIVASYGNQIYFPNFALPYTWIEPMAFSGLKQGQAINTVMRNTPRPTLKPDQSMIVCNVDEGEPLAFKSRALLSEYIELTLEGMLISAYLTGIPKGLIYLPKRYGYMQSLLNQHLEQFRSRKVLGENVLGLDNFDFDVELLVGMGDYVGREPSALTAMLNGFRPEYEAALQPGTQSYLIRPVDYFLKAVSIAADAFVPIQDLDGQIAQTPAIISISGDCTQSGIYEIRDGTTIADLLKRVGAEDAYAVQVGGLSAGLTLAEDFNRPIAKDALAQTASIIVYGPETDLPEAARDILRYFHDASCGQCTPCRNGIPVLLKSLQPVPKSVKKQTSLSELRSLAETIQLTSKCSLGQCAPNAYLSILDIMEQKKRSSRA</sequence>
<proteinExistence type="inferred from homology"/>